<dbReference type="InterPro" id="IPR056386">
    <property type="entry name" value="Ig_CD22"/>
</dbReference>
<organism evidence="6 7">
    <name type="scientific">Amphilophus citrinellus</name>
    <name type="common">Midas cichlid</name>
    <name type="synonym">Cichlasoma citrinellum</name>
    <dbReference type="NCBI Taxonomy" id="61819"/>
    <lineage>
        <taxon>Eukaryota</taxon>
        <taxon>Metazoa</taxon>
        <taxon>Chordata</taxon>
        <taxon>Craniata</taxon>
        <taxon>Vertebrata</taxon>
        <taxon>Euteleostomi</taxon>
        <taxon>Actinopterygii</taxon>
        <taxon>Neopterygii</taxon>
        <taxon>Teleostei</taxon>
        <taxon>Neoteleostei</taxon>
        <taxon>Acanthomorphata</taxon>
        <taxon>Ovalentaria</taxon>
        <taxon>Cichlomorphae</taxon>
        <taxon>Cichliformes</taxon>
        <taxon>Cichlidae</taxon>
        <taxon>New World cichlids</taxon>
        <taxon>Cichlasomatinae</taxon>
        <taxon>Heroini</taxon>
        <taxon>Amphilophus</taxon>
    </lineage>
</organism>
<evidence type="ECO:0000256" key="1">
    <source>
        <dbReference type="ARBA" id="ARBA00040106"/>
    </source>
</evidence>
<dbReference type="PROSITE" id="PS50835">
    <property type="entry name" value="IG_LIKE"/>
    <property type="match status" value="1"/>
</dbReference>
<evidence type="ECO:0000313" key="6">
    <source>
        <dbReference type="Ensembl" id="ENSACIP00000026085.1"/>
    </source>
</evidence>
<dbReference type="InterPro" id="IPR003599">
    <property type="entry name" value="Ig_sub"/>
</dbReference>
<dbReference type="Ensembl" id="ENSACIT00000026772.1">
    <property type="protein sequence ID" value="ENSACIP00000026085.1"/>
    <property type="gene ID" value="ENSACIG00000020215.1"/>
</dbReference>
<proteinExistence type="predicted"/>
<dbReference type="InterPro" id="IPR003598">
    <property type="entry name" value="Ig_sub2"/>
</dbReference>
<dbReference type="SMART" id="SM00408">
    <property type="entry name" value="IGc2"/>
    <property type="match status" value="1"/>
</dbReference>
<dbReference type="CDD" id="cd00096">
    <property type="entry name" value="Ig"/>
    <property type="match status" value="1"/>
</dbReference>
<accession>A0A3Q0T1I6</accession>
<dbReference type="AlphaFoldDB" id="A0A3Q0T1I6"/>
<dbReference type="InterPro" id="IPR007110">
    <property type="entry name" value="Ig-like_dom"/>
</dbReference>
<evidence type="ECO:0000256" key="3">
    <source>
        <dbReference type="ARBA" id="ARBA00045430"/>
    </source>
</evidence>
<evidence type="ECO:0000259" key="5">
    <source>
        <dbReference type="PROSITE" id="PS50835"/>
    </source>
</evidence>
<dbReference type="PANTHER" id="PTHR46013">
    <property type="entry name" value="VASCULAR CELL ADHESION MOLECULE 1"/>
    <property type="match status" value="1"/>
</dbReference>
<dbReference type="Gene3D" id="2.60.40.10">
    <property type="entry name" value="Immunoglobulins"/>
    <property type="match status" value="2"/>
</dbReference>
<sequence>VSTHFSPPLFSQNGWGVTYNQTKICASNGSTVEMHCTYEHPDDYTITKTFWCLSDDKDLTKNSEYKHRTQYNCSAKSCTMKIADLRQKDSREYTFRFLTNKPDGKYTGKPGITLSVTGNESYTQAGLKCKSTCSGDVSYVWLKNGEKFAEENPHTARLHPNDSICCALKGQENYYPPKLPSATVSPPGEIMEGSSVTLICSSDFKPAVIYTWYKEDGQTPRIAKQLDITSIQSSDSGLYYCTAENELGIMTSKHLSIDVKCKSPFQLFKALVRLIVRATWLQAQTNLGAGLFND</sequence>
<comment type="function">
    <text evidence="3">Most highly expressed siglec (sialic acid-binding immunoglobulin-like lectin) on B-cells that plays a role in various aspects of B-cell biology including differentiation, antigen presentation, and trafficking to bone marrow. Binds to alpha 2,6-linked sialic acid residues of surface molecules such as CD22 itself, CD45 and IgM in a cis configuration. Can also bind to ligands on other cells as an adhesion molecule in a trans configuration. Acts as an inhibitory coreceptor on the surface of B-cells and inhibits B-cell receptor induced signaling, characterized by inhibition of the calcium mobilization and cellular activation. Mechanistically, the immunoreceptor tyrosine-based inhibitory motif domain is phosphorylated by the Src kinase LYN, which in turn leads to the recruitment of the protein tyrosine phosphatase 1/PTPN6, leading to the negative regulation of BCR signaling. If this negative signaling from is of sufficient strength, apoptosis of the B-cell can be induced.</text>
</comment>
<evidence type="ECO:0000256" key="4">
    <source>
        <dbReference type="ARBA" id="ARBA00046458"/>
    </source>
</evidence>
<dbReference type="STRING" id="61819.ENSACIP00000026085"/>
<dbReference type="Pfam" id="PF24518">
    <property type="entry name" value="Ig_CD22"/>
    <property type="match status" value="1"/>
</dbReference>
<dbReference type="OMA" id="TEEFWCF"/>
<evidence type="ECO:0000256" key="2">
    <source>
        <dbReference type="ARBA" id="ARBA00041781"/>
    </source>
</evidence>
<dbReference type="SUPFAM" id="SSF48726">
    <property type="entry name" value="Immunoglobulin"/>
    <property type="match status" value="2"/>
</dbReference>
<dbReference type="InterPro" id="IPR013783">
    <property type="entry name" value="Ig-like_fold"/>
</dbReference>
<dbReference type="Proteomes" id="UP000261340">
    <property type="component" value="Unplaced"/>
</dbReference>
<name>A0A3Q0T1I6_AMPCI</name>
<reference evidence="6" key="2">
    <citation type="submission" date="2025-09" db="UniProtKB">
        <authorList>
            <consortium name="Ensembl"/>
        </authorList>
    </citation>
    <scope>IDENTIFICATION</scope>
</reference>
<comment type="subunit">
    <text evidence="4">Predominantly monomer of isoform CD22-beta. Also found as heterodimer of isoform CD22-beta and a shorter isoform. Interacts with PTPN6/SHP-1, LYN, SYK, PIK3R1/PIK3R2 and PLCG1 upon phosphorylation. Interacts with GRB2, INPP5D and SHC1 upon phosphorylation. May form a complex with INPP5D/SHIP, GRB2 and SHC1.</text>
</comment>
<dbReference type="PANTHER" id="PTHR46013:SF4">
    <property type="entry name" value="B-CELL RECEPTOR CD22-RELATED"/>
    <property type="match status" value="1"/>
</dbReference>
<dbReference type="GeneTree" id="ENSGT01040000240669"/>
<dbReference type="Pfam" id="PF13895">
    <property type="entry name" value="Ig_2"/>
    <property type="match status" value="1"/>
</dbReference>
<keyword evidence="7" id="KW-1185">Reference proteome</keyword>
<feature type="domain" description="Ig-like" evidence="5">
    <location>
        <begin position="177"/>
        <end position="256"/>
    </location>
</feature>
<dbReference type="InterPro" id="IPR036179">
    <property type="entry name" value="Ig-like_dom_sf"/>
</dbReference>
<reference evidence="6" key="1">
    <citation type="submission" date="2025-08" db="UniProtKB">
        <authorList>
            <consortium name="Ensembl"/>
        </authorList>
    </citation>
    <scope>IDENTIFICATION</scope>
</reference>
<dbReference type="SMART" id="SM00409">
    <property type="entry name" value="IG"/>
    <property type="match status" value="2"/>
</dbReference>
<evidence type="ECO:0000313" key="7">
    <source>
        <dbReference type="Proteomes" id="UP000261340"/>
    </source>
</evidence>
<protein>
    <recommendedName>
        <fullName evidence="1">B-cell receptor CD22</fullName>
    </recommendedName>
    <alternativeName>
        <fullName evidence="2">Sialic acid-binding Ig-like lectin 2</fullName>
    </alternativeName>
</protein>